<name>A0ABR9FK22_9GAMM</name>
<dbReference type="EMBL" id="RRZA01000015">
    <property type="protein sequence ID" value="MBE0457154.1"/>
    <property type="molecule type" value="Genomic_DNA"/>
</dbReference>
<reference evidence="1 2" key="1">
    <citation type="submission" date="2020-07" db="EMBL/GenBank/DDBJ databases">
        <title>Halophilic bacteria isolated from french cheeses.</title>
        <authorList>
            <person name="Kothe C.I."/>
            <person name="Farah-Kraiem B."/>
            <person name="Renault P."/>
            <person name="Dridi B."/>
        </authorList>
    </citation>
    <scope>NUCLEOTIDE SEQUENCE [LARGE SCALE GENOMIC DNA]</scope>
    <source>
        <strain evidence="1 2">FME14</strain>
    </source>
</reference>
<dbReference type="Proteomes" id="UP000707245">
    <property type="component" value="Unassembled WGS sequence"/>
</dbReference>
<sequence>MQTVLKREEIDFIFDLYHPVECDENTANDEETENLDTAQSGAIYKTSYLT</sequence>
<accession>A0ABR9FK22</accession>
<evidence type="ECO:0000313" key="2">
    <source>
        <dbReference type="Proteomes" id="UP000707245"/>
    </source>
</evidence>
<proteinExistence type="predicted"/>
<keyword evidence="2" id="KW-1185">Reference proteome</keyword>
<protein>
    <submittedName>
        <fullName evidence="1">Uncharacterized protein</fullName>
    </submittedName>
</protein>
<organism evidence="1 2">
    <name type="scientific">Pseudoalteromonas prydzensis</name>
    <dbReference type="NCBI Taxonomy" id="182141"/>
    <lineage>
        <taxon>Bacteria</taxon>
        <taxon>Pseudomonadati</taxon>
        <taxon>Pseudomonadota</taxon>
        <taxon>Gammaproteobacteria</taxon>
        <taxon>Alteromonadales</taxon>
        <taxon>Pseudoalteromonadaceae</taxon>
        <taxon>Pseudoalteromonas</taxon>
    </lineage>
</organism>
<comment type="caution">
    <text evidence="1">The sequence shown here is derived from an EMBL/GenBank/DDBJ whole genome shotgun (WGS) entry which is preliminary data.</text>
</comment>
<gene>
    <name evidence="1" type="ORF">EI167_06745</name>
</gene>
<dbReference type="RefSeq" id="WP_192541173.1">
    <property type="nucleotide sequence ID" value="NZ_JBQDLW010000010.1"/>
</dbReference>
<evidence type="ECO:0000313" key="1">
    <source>
        <dbReference type="EMBL" id="MBE0457154.1"/>
    </source>
</evidence>